<keyword evidence="6 7" id="KW-0472">Membrane</keyword>
<evidence type="ECO:0000256" key="7">
    <source>
        <dbReference type="SAM" id="Phobius"/>
    </source>
</evidence>
<dbReference type="GO" id="GO:0016020">
    <property type="term" value="C:membrane"/>
    <property type="evidence" value="ECO:0007669"/>
    <property type="project" value="UniProtKB-SubCell"/>
</dbReference>
<proteinExistence type="inferred from homology"/>
<comment type="similarity">
    <text evidence="2">Belongs to the APH-1 family.</text>
</comment>
<feature type="transmembrane region" description="Helical" evidence="7">
    <location>
        <begin position="6"/>
        <end position="25"/>
    </location>
</feature>
<keyword evidence="4" id="KW-0914">Notch signaling pathway</keyword>
<comment type="caution">
    <text evidence="8">The sequence shown here is derived from an EMBL/GenBank/DDBJ whole genome shotgun (WGS) entry which is preliminary data.</text>
</comment>
<evidence type="ECO:0000256" key="5">
    <source>
        <dbReference type="ARBA" id="ARBA00022989"/>
    </source>
</evidence>
<comment type="subcellular location">
    <subcellularLocation>
        <location evidence="1">Membrane</location>
        <topology evidence="1">Multi-pass membrane protein</topology>
    </subcellularLocation>
</comment>
<dbReference type="GO" id="GO:0007219">
    <property type="term" value="P:Notch signaling pathway"/>
    <property type="evidence" value="ECO:0007669"/>
    <property type="project" value="UniProtKB-KW"/>
</dbReference>
<evidence type="ECO:0000256" key="1">
    <source>
        <dbReference type="ARBA" id="ARBA00004141"/>
    </source>
</evidence>
<evidence type="ECO:0000256" key="4">
    <source>
        <dbReference type="ARBA" id="ARBA00022976"/>
    </source>
</evidence>
<keyword evidence="3 7" id="KW-0812">Transmembrane</keyword>
<sequence>MTIVECIGYSLIAFGPSLAIFWVVVAGQPSRLVVFLVSAFFWLLSLLLSSVAWYIMRELFDAMFVVGLITFVCLQELFRYLAFRTLRQAENALEVVNLVGSELDVVLFRYHSTYACVSGLGFGATSAATAMLNVLADVADGPAMRCFTYACGDVLLR</sequence>
<evidence type="ECO:0000256" key="6">
    <source>
        <dbReference type="ARBA" id="ARBA00023136"/>
    </source>
</evidence>
<evidence type="ECO:0000256" key="2">
    <source>
        <dbReference type="ARBA" id="ARBA00005577"/>
    </source>
</evidence>
<dbReference type="PANTHER" id="PTHR12889">
    <property type="entry name" value="GAMMA-SECRETASE SUBUNIT APH-1"/>
    <property type="match status" value="1"/>
</dbReference>
<dbReference type="InterPro" id="IPR009294">
    <property type="entry name" value="Aph-1"/>
</dbReference>
<name>A0A9J6D3H8_RHIMP</name>
<dbReference type="Pfam" id="PF06105">
    <property type="entry name" value="Aph-1"/>
    <property type="match status" value="1"/>
</dbReference>
<dbReference type="GO" id="GO:0016485">
    <property type="term" value="P:protein processing"/>
    <property type="evidence" value="ECO:0007669"/>
    <property type="project" value="InterPro"/>
</dbReference>
<evidence type="ECO:0000313" key="9">
    <source>
        <dbReference type="Proteomes" id="UP000821866"/>
    </source>
</evidence>
<gene>
    <name evidence="8" type="ORF">HPB51_000053</name>
</gene>
<dbReference type="VEuPathDB" id="VectorBase:LOC119178589"/>
<dbReference type="AlphaFoldDB" id="A0A9J6D3H8"/>
<reference evidence="8" key="2">
    <citation type="submission" date="2021-09" db="EMBL/GenBank/DDBJ databases">
        <authorList>
            <person name="Jia N."/>
            <person name="Wang J."/>
            <person name="Shi W."/>
            <person name="Du L."/>
            <person name="Sun Y."/>
            <person name="Zhan W."/>
            <person name="Jiang J."/>
            <person name="Wang Q."/>
            <person name="Zhang B."/>
            <person name="Ji P."/>
            <person name="Sakyi L.B."/>
            <person name="Cui X."/>
            <person name="Yuan T."/>
            <person name="Jiang B."/>
            <person name="Yang W."/>
            <person name="Lam T.T.-Y."/>
            <person name="Chang Q."/>
            <person name="Ding S."/>
            <person name="Wang X."/>
            <person name="Zhu J."/>
            <person name="Ruan X."/>
            <person name="Zhao L."/>
            <person name="Wei J."/>
            <person name="Que T."/>
            <person name="Du C."/>
            <person name="Cheng J."/>
            <person name="Dai P."/>
            <person name="Han X."/>
            <person name="Huang E."/>
            <person name="Gao Y."/>
            <person name="Liu J."/>
            <person name="Shao H."/>
            <person name="Ye R."/>
            <person name="Li L."/>
            <person name="Wei W."/>
            <person name="Wang X."/>
            <person name="Wang C."/>
            <person name="Huo Q."/>
            <person name="Li W."/>
            <person name="Guo W."/>
            <person name="Chen H."/>
            <person name="Chen S."/>
            <person name="Zhou L."/>
            <person name="Zhou L."/>
            <person name="Ni X."/>
            <person name="Tian J."/>
            <person name="Zhou Y."/>
            <person name="Sheng Y."/>
            <person name="Liu T."/>
            <person name="Pan Y."/>
            <person name="Xia L."/>
            <person name="Li J."/>
            <person name="Zhao F."/>
            <person name="Cao W."/>
        </authorList>
    </citation>
    <scope>NUCLEOTIDE SEQUENCE</scope>
    <source>
        <strain evidence="8">Rmic-2018</strain>
        <tissue evidence="8">Larvae</tissue>
    </source>
</reference>
<keyword evidence="5 7" id="KW-1133">Transmembrane helix</keyword>
<keyword evidence="9" id="KW-1185">Reference proteome</keyword>
<evidence type="ECO:0000313" key="8">
    <source>
        <dbReference type="EMBL" id="KAH8008608.1"/>
    </source>
</evidence>
<reference evidence="8" key="1">
    <citation type="journal article" date="2020" name="Cell">
        <title>Large-Scale Comparative Analyses of Tick Genomes Elucidate Their Genetic Diversity and Vector Capacities.</title>
        <authorList>
            <consortium name="Tick Genome and Microbiome Consortium (TIGMIC)"/>
            <person name="Jia N."/>
            <person name="Wang J."/>
            <person name="Shi W."/>
            <person name="Du L."/>
            <person name="Sun Y."/>
            <person name="Zhan W."/>
            <person name="Jiang J.F."/>
            <person name="Wang Q."/>
            <person name="Zhang B."/>
            <person name="Ji P."/>
            <person name="Bell-Sakyi L."/>
            <person name="Cui X.M."/>
            <person name="Yuan T.T."/>
            <person name="Jiang B.G."/>
            <person name="Yang W.F."/>
            <person name="Lam T.T."/>
            <person name="Chang Q.C."/>
            <person name="Ding S.J."/>
            <person name="Wang X.J."/>
            <person name="Zhu J.G."/>
            <person name="Ruan X.D."/>
            <person name="Zhao L."/>
            <person name="Wei J.T."/>
            <person name="Ye R.Z."/>
            <person name="Que T.C."/>
            <person name="Du C.H."/>
            <person name="Zhou Y.H."/>
            <person name="Cheng J.X."/>
            <person name="Dai P.F."/>
            <person name="Guo W.B."/>
            <person name="Han X.H."/>
            <person name="Huang E.J."/>
            <person name="Li L.F."/>
            <person name="Wei W."/>
            <person name="Gao Y.C."/>
            <person name="Liu J.Z."/>
            <person name="Shao H.Z."/>
            <person name="Wang X."/>
            <person name="Wang C.C."/>
            <person name="Yang T.C."/>
            <person name="Huo Q.B."/>
            <person name="Li W."/>
            <person name="Chen H.Y."/>
            <person name="Chen S.E."/>
            <person name="Zhou L.G."/>
            <person name="Ni X.B."/>
            <person name="Tian J.H."/>
            <person name="Sheng Y."/>
            <person name="Liu T."/>
            <person name="Pan Y.S."/>
            <person name="Xia L.Y."/>
            <person name="Li J."/>
            <person name="Zhao F."/>
            <person name="Cao W.C."/>
        </authorList>
    </citation>
    <scope>NUCLEOTIDE SEQUENCE</scope>
    <source>
        <strain evidence="8">Rmic-2018</strain>
    </source>
</reference>
<dbReference type="EMBL" id="JABSTU010000011">
    <property type="protein sequence ID" value="KAH8008608.1"/>
    <property type="molecule type" value="Genomic_DNA"/>
</dbReference>
<accession>A0A9J6D3H8</accession>
<feature type="transmembrane region" description="Helical" evidence="7">
    <location>
        <begin position="32"/>
        <end position="56"/>
    </location>
</feature>
<feature type="transmembrane region" description="Helical" evidence="7">
    <location>
        <begin position="62"/>
        <end position="82"/>
    </location>
</feature>
<protein>
    <submittedName>
        <fullName evidence="8">Uncharacterized protein</fullName>
    </submittedName>
</protein>
<evidence type="ECO:0000256" key="3">
    <source>
        <dbReference type="ARBA" id="ARBA00022692"/>
    </source>
</evidence>
<dbReference type="Proteomes" id="UP000821866">
    <property type="component" value="Chromosome 9"/>
</dbReference>
<organism evidence="8 9">
    <name type="scientific">Rhipicephalus microplus</name>
    <name type="common">Cattle tick</name>
    <name type="synonym">Boophilus microplus</name>
    <dbReference type="NCBI Taxonomy" id="6941"/>
    <lineage>
        <taxon>Eukaryota</taxon>
        <taxon>Metazoa</taxon>
        <taxon>Ecdysozoa</taxon>
        <taxon>Arthropoda</taxon>
        <taxon>Chelicerata</taxon>
        <taxon>Arachnida</taxon>
        <taxon>Acari</taxon>
        <taxon>Parasitiformes</taxon>
        <taxon>Ixodida</taxon>
        <taxon>Ixodoidea</taxon>
        <taxon>Ixodidae</taxon>
        <taxon>Rhipicephalinae</taxon>
        <taxon>Rhipicephalus</taxon>
        <taxon>Boophilus</taxon>
    </lineage>
</organism>